<evidence type="ECO:0000256" key="1">
    <source>
        <dbReference type="ARBA" id="ARBA00023015"/>
    </source>
</evidence>
<dbReference type="SUPFAM" id="SSF51306">
    <property type="entry name" value="LexA/Signal peptidase"/>
    <property type="match status" value="1"/>
</dbReference>
<proteinExistence type="predicted"/>
<gene>
    <name evidence="5" type="ORF">E7746_12600</name>
</gene>
<dbReference type="Pfam" id="PF01381">
    <property type="entry name" value="HTH_3"/>
    <property type="match status" value="1"/>
</dbReference>
<dbReference type="InterPro" id="IPR036286">
    <property type="entry name" value="LexA/Signal_pep-like_sf"/>
</dbReference>
<dbReference type="PROSITE" id="PS50943">
    <property type="entry name" value="HTH_CROC1"/>
    <property type="match status" value="1"/>
</dbReference>
<dbReference type="Proteomes" id="UP000297031">
    <property type="component" value="Chromosome"/>
</dbReference>
<keyword evidence="2" id="KW-0238">DNA-binding</keyword>
<dbReference type="InterPro" id="IPR015927">
    <property type="entry name" value="Peptidase_S24_S26A/B/C"/>
</dbReference>
<dbReference type="PANTHER" id="PTHR40661">
    <property type="match status" value="1"/>
</dbReference>
<evidence type="ECO:0000256" key="2">
    <source>
        <dbReference type="ARBA" id="ARBA00023125"/>
    </source>
</evidence>
<dbReference type="OrthoDB" id="796548at2"/>
<dbReference type="CDD" id="cd00093">
    <property type="entry name" value="HTH_XRE"/>
    <property type="match status" value="1"/>
</dbReference>
<dbReference type="KEGG" id="mgod:E7746_12600"/>
<dbReference type="Gene3D" id="2.10.109.10">
    <property type="entry name" value="Umud Fragment, subunit A"/>
    <property type="match status" value="1"/>
</dbReference>
<dbReference type="Gene3D" id="1.10.260.40">
    <property type="entry name" value="lambda repressor-like DNA-binding domains"/>
    <property type="match status" value="1"/>
</dbReference>
<dbReference type="InterPro" id="IPR010982">
    <property type="entry name" value="Lambda_DNA-bd_dom_sf"/>
</dbReference>
<dbReference type="CDD" id="cd06529">
    <property type="entry name" value="S24_LexA-like"/>
    <property type="match status" value="1"/>
</dbReference>
<dbReference type="AlphaFoldDB" id="A0A4P7VQS3"/>
<keyword evidence="3" id="KW-0804">Transcription</keyword>
<protein>
    <submittedName>
        <fullName evidence="5">LexA family transcriptional regulator</fullName>
    </submittedName>
</protein>
<organism evidence="5 6">
    <name type="scientific">Muribaculum gordoncarteri</name>
    <dbReference type="NCBI Taxonomy" id="2530390"/>
    <lineage>
        <taxon>Bacteria</taxon>
        <taxon>Pseudomonadati</taxon>
        <taxon>Bacteroidota</taxon>
        <taxon>Bacteroidia</taxon>
        <taxon>Bacteroidales</taxon>
        <taxon>Muribaculaceae</taxon>
        <taxon>Muribaculum</taxon>
    </lineage>
</organism>
<dbReference type="EMBL" id="CP039393">
    <property type="protein sequence ID" value="QCD36659.1"/>
    <property type="molecule type" value="Genomic_DNA"/>
</dbReference>
<dbReference type="SUPFAM" id="SSF47413">
    <property type="entry name" value="lambda repressor-like DNA-binding domains"/>
    <property type="match status" value="1"/>
</dbReference>
<dbReference type="PANTHER" id="PTHR40661:SF1">
    <property type="entry name" value="HTH CRO_C1-TYPE DOMAIN-CONTAINING PROTEIN"/>
    <property type="match status" value="1"/>
</dbReference>
<evidence type="ECO:0000259" key="4">
    <source>
        <dbReference type="PROSITE" id="PS50943"/>
    </source>
</evidence>
<accession>A0A4P7VQS3</accession>
<dbReference type="Pfam" id="PF00717">
    <property type="entry name" value="Peptidase_S24"/>
    <property type="match status" value="1"/>
</dbReference>
<keyword evidence="6" id="KW-1185">Reference proteome</keyword>
<evidence type="ECO:0000256" key="3">
    <source>
        <dbReference type="ARBA" id="ARBA00023163"/>
    </source>
</evidence>
<evidence type="ECO:0000313" key="5">
    <source>
        <dbReference type="EMBL" id="QCD36659.1"/>
    </source>
</evidence>
<feature type="domain" description="HTH cro/C1-type" evidence="4">
    <location>
        <begin position="25"/>
        <end position="79"/>
    </location>
</feature>
<sequence>MCKFALLKITIMETSQTQGGIIGRIRHLMYLNHLSQAGLAKLIGIDASNVSKYLSGRLPVSDALINRIIVNLNVSKSWLKDGMGLPYEKTSPAHDNDADDVERPVSQSQEGMPVYNIDVAAGTTVLSRELTRENIIGCINLPNLNRDWCVVKVSGESMQPVIRNGGYLAIDRESDPSSILWGQIYVVVTDDFRVVKYVRKHPDDPEKVILRSRNENFDDIELQRSEIVALYPVKCIINLEMCI</sequence>
<name>A0A4P7VQS3_9BACT</name>
<dbReference type="GO" id="GO:0003677">
    <property type="term" value="F:DNA binding"/>
    <property type="evidence" value="ECO:0007669"/>
    <property type="project" value="UniProtKB-KW"/>
</dbReference>
<keyword evidence="1" id="KW-0805">Transcription regulation</keyword>
<dbReference type="InterPro" id="IPR039418">
    <property type="entry name" value="LexA-like"/>
</dbReference>
<evidence type="ECO:0000313" key="6">
    <source>
        <dbReference type="Proteomes" id="UP000297031"/>
    </source>
</evidence>
<reference evidence="5 6" key="1">
    <citation type="submission" date="2019-02" db="EMBL/GenBank/DDBJ databases">
        <title>Isolation and identification of novel species under the genus Muribaculum.</title>
        <authorList>
            <person name="Miyake S."/>
            <person name="Ding Y."/>
            <person name="Low A."/>
            <person name="Soh M."/>
            <person name="Seedorf H."/>
        </authorList>
    </citation>
    <scope>NUCLEOTIDE SEQUENCE [LARGE SCALE GENOMIC DNA]</scope>
    <source>
        <strain evidence="5 6">TLL-A4</strain>
    </source>
</reference>
<dbReference type="InterPro" id="IPR001387">
    <property type="entry name" value="Cro/C1-type_HTH"/>
</dbReference>
<dbReference type="SMART" id="SM00530">
    <property type="entry name" value="HTH_XRE"/>
    <property type="match status" value="1"/>
</dbReference>